<evidence type="ECO:0000313" key="2">
    <source>
        <dbReference type="Proteomes" id="UP000256718"/>
    </source>
</evidence>
<proteinExistence type="predicted"/>
<dbReference type="AlphaFoldDB" id="A0A0H1KWC0"/>
<reference evidence="1 2" key="1">
    <citation type="journal article" date="2018" name="Emerg. Microbes Infect.">
        <title>Phenotypic and molecular analysis of nontypeable Group B streptococci: identification of cps2a and hybrid cps2a/cps5 Group B streptococcal capsule gene clusters.</title>
        <authorList>
            <person name="Alhhazmi A."/>
            <person name="Tyrrell G.J."/>
        </authorList>
    </citation>
    <scope>NUCLEOTIDE SEQUENCE [LARGE SCALE GENOMIC DNA]</scope>
    <source>
        <strain evidence="1 2">PLGBS17</strain>
    </source>
</reference>
<dbReference type="EMBL" id="QHGZ01000075">
    <property type="protein sequence ID" value="RDY86659.1"/>
    <property type="molecule type" value="Genomic_DNA"/>
</dbReference>
<dbReference type="Proteomes" id="UP000256718">
    <property type="component" value="Unassembled WGS sequence"/>
</dbReference>
<gene>
    <name evidence="1" type="ORF">C4618_02725</name>
</gene>
<name>A0A0H1KWC0_STRAG</name>
<sequence length="257" mass="29595">MGENLNSNIDPRIIFKQLPPATIIKGFVAGETKCNYEIYLLELLNKSVYFREKGKSKFHAPEDESHGECDAVADDYKIDFKLLSSSSRLQASSLFSPSITNLGNGITAIGESRNPNGEIKATQIHAAFRFRTVSDLIRLKVKRQHVRKQCLEKDIIKVLNMLEKQKNLLLFFPYIFYTEEEISTNELDDIILNAISYDFSSLFAYRHIKVQSFETYLLTIVRDEFNIFKISNKRLKLIEKLSCSELPTFVKLKSYSI</sequence>
<protein>
    <submittedName>
        <fullName evidence="1">Uncharacterized protein</fullName>
    </submittedName>
</protein>
<evidence type="ECO:0000313" key="1">
    <source>
        <dbReference type="EMBL" id="RDY86659.1"/>
    </source>
</evidence>
<dbReference type="RefSeq" id="WP_000504420.1">
    <property type="nucleotide sequence ID" value="NZ_CAXOLC010000001.1"/>
</dbReference>
<organism evidence="1 2">
    <name type="scientific">Streptococcus agalactiae</name>
    <dbReference type="NCBI Taxonomy" id="1311"/>
    <lineage>
        <taxon>Bacteria</taxon>
        <taxon>Bacillati</taxon>
        <taxon>Bacillota</taxon>
        <taxon>Bacilli</taxon>
        <taxon>Lactobacillales</taxon>
        <taxon>Streptococcaceae</taxon>
        <taxon>Streptococcus</taxon>
    </lineage>
</organism>
<accession>A0A0H1KWC0</accession>
<comment type="caution">
    <text evidence="1">The sequence shown here is derived from an EMBL/GenBank/DDBJ whole genome shotgun (WGS) entry which is preliminary data.</text>
</comment>